<reference evidence="1 2" key="1">
    <citation type="journal article" date="2015" name="G3 (Bethesda)">
        <title>Insights into Ongoing Evolution of the Hexachlorocyclohexane Catabolic Pathway from Comparative Genomics of Ten Sphingomonadaceae Strains.</title>
        <authorList>
            <person name="Pearce S.L."/>
            <person name="Oakeshott J.G."/>
            <person name="Pandey G."/>
        </authorList>
    </citation>
    <scope>NUCLEOTIDE SEQUENCE [LARGE SCALE GENOMIC DNA]</scope>
    <source>
        <strain evidence="1 2">LL02</strain>
    </source>
</reference>
<proteinExistence type="predicted"/>
<evidence type="ECO:0000313" key="1">
    <source>
        <dbReference type="EMBL" id="KMS52826.1"/>
    </source>
</evidence>
<dbReference type="AlphaFoldDB" id="A0A0J7XLF5"/>
<dbReference type="Proteomes" id="UP000052268">
    <property type="component" value="Unassembled WGS sequence"/>
</dbReference>
<keyword evidence="2" id="KW-1185">Reference proteome</keyword>
<evidence type="ECO:0000313" key="2">
    <source>
        <dbReference type="Proteomes" id="UP000052268"/>
    </source>
</evidence>
<protein>
    <submittedName>
        <fullName evidence="1">Uncharacterized protein</fullName>
    </submittedName>
</protein>
<gene>
    <name evidence="1" type="ORF">V474_25120</name>
</gene>
<comment type="caution">
    <text evidence="1">The sequence shown here is derived from an EMBL/GenBank/DDBJ whole genome shotgun (WGS) entry which is preliminary data.</text>
</comment>
<name>A0A0J7XLF5_9SPHN</name>
<dbReference type="RefSeq" id="WP_059152864.1">
    <property type="nucleotide sequence ID" value="NZ_KQ130456.1"/>
</dbReference>
<dbReference type="EMBL" id="JACU01000008">
    <property type="protein sequence ID" value="KMS52826.1"/>
    <property type="molecule type" value="Genomic_DNA"/>
</dbReference>
<organism evidence="1 2">
    <name type="scientific">Novosphingobium barchaimii LL02</name>
    <dbReference type="NCBI Taxonomy" id="1114963"/>
    <lineage>
        <taxon>Bacteria</taxon>
        <taxon>Pseudomonadati</taxon>
        <taxon>Pseudomonadota</taxon>
        <taxon>Alphaproteobacteria</taxon>
        <taxon>Sphingomonadales</taxon>
        <taxon>Sphingomonadaceae</taxon>
        <taxon>Novosphingobium</taxon>
    </lineage>
</organism>
<dbReference type="PATRIC" id="fig|1114963.3.peg.3879"/>
<sequence length="110" mass="12186">MSLLLVAVTALTGLPRADEDDLRCLAYLSVAAGKVEGDQRRKVDGGALYYFGRIESRSPQLDIGAELEKILHAPGYGSQTYQADKARCHVQLDPLVTRFDEWRGRYEGGE</sequence>
<dbReference type="OrthoDB" id="7204479at2"/>
<accession>A0A0J7XLF5</accession>